<gene>
    <name evidence="2" type="ORF">NKI36_22740</name>
</gene>
<evidence type="ECO:0000313" key="3">
    <source>
        <dbReference type="Proteomes" id="UP001433071"/>
    </source>
</evidence>
<comment type="caution">
    <text evidence="2">The sequence shown here is derived from an EMBL/GenBank/DDBJ whole genome shotgun (WGS) entry which is preliminary data.</text>
</comment>
<protein>
    <submittedName>
        <fullName evidence="2">Uncharacterized protein</fullName>
    </submittedName>
</protein>
<name>A0ABV1Z5C2_9HYPH</name>
<reference evidence="2 3" key="1">
    <citation type="journal article" date="2024" name="Proc. Natl. Acad. Sci. U.S.A.">
        <title>The evolutionary genomics of adaptation to stress in wild rhizobium bacteria.</title>
        <authorList>
            <person name="Kehlet-Delgado H."/>
            <person name="Montoya A.P."/>
            <person name="Jensen K.T."/>
            <person name="Wendlandt C.E."/>
            <person name="Dexheimer C."/>
            <person name="Roberts M."/>
            <person name="Torres Martinez L."/>
            <person name="Friesen M.L."/>
            <person name="Griffitts J.S."/>
            <person name="Porter S.S."/>
        </authorList>
    </citation>
    <scope>NUCLEOTIDE SEQUENCE [LARGE SCALE GENOMIC DNA]</scope>
    <source>
        <strain evidence="2 3">M0641</strain>
    </source>
</reference>
<keyword evidence="1" id="KW-1133">Transmembrane helix</keyword>
<sequence length="145" mass="16840">MTSEMRANPVYTAHDYPLIRNLSDDDMPATWEEWRAAFEKLEAENRRQHSIACRVRVDAGKFKAWLEANSLSGSERTRQRYAQERLDMKRARQAERRAMERIVFPERLRRVESSSTGTKSERSFGLIHAAIAGLALAWLAHHWLG</sequence>
<dbReference type="EMBL" id="JAMYQB010000020">
    <property type="protein sequence ID" value="MER9406856.1"/>
    <property type="molecule type" value="Genomic_DNA"/>
</dbReference>
<evidence type="ECO:0000256" key="1">
    <source>
        <dbReference type="SAM" id="Phobius"/>
    </source>
</evidence>
<dbReference type="RefSeq" id="WP_352560269.1">
    <property type="nucleotide sequence ID" value="NZ_JAMYQB010000020.1"/>
</dbReference>
<keyword evidence="3" id="KW-1185">Reference proteome</keyword>
<keyword evidence="1" id="KW-0472">Membrane</keyword>
<proteinExistence type="predicted"/>
<dbReference type="Proteomes" id="UP001433071">
    <property type="component" value="Unassembled WGS sequence"/>
</dbReference>
<accession>A0ABV1Z5C2</accession>
<feature type="transmembrane region" description="Helical" evidence="1">
    <location>
        <begin position="124"/>
        <end position="144"/>
    </location>
</feature>
<evidence type="ECO:0000313" key="2">
    <source>
        <dbReference type="EMBL" id="MER9406856.1"/>
    </source>
</evidence>
<organism evidence="2 3">
    <name type="scientific">Mesorhizobium caraganae</name>
    <dbReference type="NCBI Taxonomy" id="483206"/>
    <lineage>
        <taxon>Bacteria</taxon>
        <taxon>Pseudomonadati</taxon>
        <taxon>Pseudomonadota</taxon>
        <taxon>Alphaproteobacteria</taxon>
        <taxon>Hyphomicrobiales</taxon>
        <taxon>Phyllobacteriaceae</taxon>
        <taxon>Mesorhizobium</taxon>
    </lineage>
</organism>
<keyword evidence="1" id="KW-0812">Transmembrane</keyword>